<dbReference type="Proteomes" id="UP000835052">
    <property type="component" value="Unassembled WGS sequence"/>
</dbReference>
<protein>
    <submittedName>
        <fullName evidence="1">Uncharacterized protein</fullName>
    </submittedName>
</protein>
<sequence length="131" mass="14806">MLDDVAEELDYFMAVGERRAPIKRRFCPRLKTSFEEHRWMENGLEPFLSQSFQSTSRFSNVICASSTASARILHIAYAFVSDGAIRRMQMPTCGHHQLAHFKWTHLIIWYSMDASAFGGASAAISTVDTAI</sequence>
<evidence type="ECO:0000313" key="2">
    <source>
        <dbReference type="Proteomes" id="UP000835052"/>
    </source>
</evidence>
<proteinExistence type="predicted"/>
<organism evidence="1 2">
    <name type="scientific">Caenorhabditis auriculariae</name>
    <dbReference type="NCBI Taxonomy" id="2777116"/>
    <lineage>
        <taxon>Eukaryota</taxon>
        <taxon>Metazoa</taxon>
        <taxon>Ecdysozoa</taxon>
        <taxon>Nematoda</taxon>
        <taxon>Chromadorea</taxon>
        <taxon>Rhabditida</taxon>
        <taxon>Rhabditina</taxon>
        <taxon>Rhabditomorpha</taxon>
        <taxon>Rhabditoidea</taxon>
        <taxon>Rhabditidae</taxon>
        <taxon>Peloderinae</taxon>
        <taxon>Caenorhabditis</taxon>
    </lineage>
</organism>
<evidence type="ECO:0000313" key="1">
    <source>
        <dbReference type="EMBL" id="CAD6197545.1"/>
    </source>
</evidence>
<gene>
    <name evidence="1" type="ORF">CAUJ_LOCUS13454</name>
</gene>
<dbReference type="AlphaFoldDB" id="A0A8S1HQP8"/>
<accession>A0A8S1HQP8</accession>
<reference evidence="1" key="1">
    <citation type="submission" date="2020-10" db="EMBL/GenBank/DDBJ databases">
        <authorList>
            <person name="Kikuchi T."/>
        </authorList>
    </citation>
    <scope>NUCLEOTIDE SEQUENCE</scope>
    <source>
        <strain evidence="1">NKZ352</strain>
    </source>
</reference>
<keyword evidence="2" id="KW-1185">Reference proteome</keyword>
<dbReference type="EMBL" id="CAJGYM010000097">
    <property type="protein sequence ID" value="CAD6197545.1"/>
    <property type="molecule type" value="Genomic_DNA"/>
</dbReference>
<comment type="caution">
    <text evidence="1">The sequence shown here is derived from an EMBL/GenBank/DDBJ whole genome shotgun (WGS) entry which is preliminary data.</text>
</comment>
<name>A0A8S1HQP8_9PELO</name>